<proteinExistence type="predicted"/>
<dbReference type="EMBL" id="NTBI01000001">
    <property type="protein sequence ID" value="PAX18584.1"/>
    <property type="molecule type" value="Genomic_DNA"/>
</dbReference>
<dbReference type="PROSITE" id="PS00211">
    <property type="entry name" value="ABC_TRANSPORTER_1"/>
    <property type="match status" value="1"/>
</dbReference>
<reference evidence="12 13" key="1">
    <citation type="submission" date="2017-08" db="EMBL/GenBank/DDBJ databases">
        <title>WGS of Clinical strains of the CDC Group NO-1 linked to zoonotic infections in humans.</title>
        <authorList>
            <person name="Bernier A.-M."/>
            <person name="Bernard K."/>
        </authorList>
    </citation>
    <scope>NUCLEOTIDE SEQUENCE [LARGE SCALE GENOMIC DNA]</scope>
    <source>
        <strain evidence="12 13">NML91-0035</strain>
    </source>
</reference>
<keyword evidence="7" id="KW-1278">Translocase</keyword>
<dbReference type="InterPro" id="IPR027417">
    <property type="entry name" value="P-loop_NTPase"/>
</dbReference>
<dbReference type="PROSITE" id="PS50893">
    <property type="entry name" value="ABC_TRANSPORTER_2"/>
    <property type="match status" value="1"/>
</dbReference>
<dbReference type="AlphaFoldDB" id="A0A2A2T918"/>
<dbReference type="GO" id="GO:0016887">
    <property type="term" value="F:ATP hydrolysis activity"/>
    <property type="evidence" value="ECO:0007669"/>
    <property type="project" value="InterPro"/>
</dbReference>
<keyword evidence="6" id="KW-0067">ATP-binding</keyword>
<evidence type="ECO:0000256" key="4">
    <source>
        <dbReference type="ARBA" id="ARBA00022519"/>
    </source>
</evidence>
<evidence type="ECO:0000259" key="11">
    <source>
        <dbReference type="PROSITE" id="PS50893"/>
    </source>
</evidence>
<evidence type="ECO:0000256" key="5">
    <source>
        <dbReference type="ARBA" id="ARBA00022741"/>
    </source>
</evidence>
<dbReference type="GO" id="GO:0016020">
    <property type="term" value="C:membrane"/>
    <property type="evidence" value="ECO:0007669"/>
    <property type="project" value="InterPro"/>
</dbReference>
<dbReference type="GO" id="GO:0005524">
    <property type="term" value="F:ATP binding"/>
    <property type="evidence" value="ECO:0007669"/>
    <property type="project" value="UniProtKB-KW"/>
</dbReference>
<evidence type="ECO:0000256" key="9">
    <source>
        <dbReference type="ARBA" id="ARBA00023065"/>
    </source>
</evidence>
<keyword evidence="5" id="KW-0547">Nucleotide-binding</keyword>
<evidence type="ECO:0000256" key="1">
    <source>
        <dbReference type="ARBA" id="ARBA00022448"/>
    </source>
</evidence>
<evidence type="ECO:0000256" key="8">
    <source>
        <dbReference type="ARBA" id="ARBA00023004"/>
    </source>
</evidence>
<gene>
    <name evidence="12" type="ORF">CLI92_01905</name>
</gene>
<dbReference type="InterPro" id="IPR015853">
    <property type="entry name" value="ABC_transpr_FbpC"/>
</dbReference>
<organism evidence="12 13">
    <name type="scientific">Vandammella animalimorsus</name>
    <dbReference type="NCBI Taxonomy" id="2029117"/>
    <lineage>
        <taxon>Bacteria</taxon>
        <taxon>Pseudomonadati</taxon>
        <taxon>Pseudomonadota</taxon>
        <taxon>Betaproteobacteria</taxon>
        <taxon>Burkholderiales</taxon>
        <taxon>Comamonadaceae</taxon>
        <taxon>Vandammella</taxon>
    </lineage>
</organism>
<keyword evidence="4" id="KW-0997">Cell inner membrane</keyword>
<evidence type="ECO:0000256" key="6">
    <source>
        <dbReference type="ARBA" id="ARBA00022840"/>
    </source>
</evidence>
<keyword evidence="10" id="KW-0472">Membrane</keyword>
<evidence type="ECO:0000256" key="3">
    <source>
        <dbReference type="ARBA" id="ARBA00022496"/>
    </source>
</evidence>
<dbReference type="GO" id="GO:0015408">
    <property type="term" value="F:ABC-type ferric iron transporter activity"/>
    <property type="evidence" value="ECO:0007669"/>
    <property type="project" value="InterPro"/>
</dbReference>
<dbReference type="SMART" id="SM00382">
    <property type="entry name" value="AAA"/>
    <property type="match status" value="1"/>
</dbReference>
<keyword evidence="8" id="KW-0408">Iron</keyword>
<evidence type="ECO:0000313" key="13">
    <source>
        <dbReference type="Proteomes" id="UP000217780"/>
    </source>
</evidence>
<dbReference type="Proteomes" id="UP000217780">
    <property type="component" value="Unassembled WGS sequence"/>
</dbReference>
<dbReference type="CDD" id="cd03259">
    <property type="entry name" value="ABC_Carb_Solutes_like"/>
    <property type="match status" value="1"/>
</dbReference>
<dbReference type="PANTHER" id="PTHR42781:SF5">
    <property type="entry name" value="PUTRESCINE TRANSPORT ATP-BINDING PROTEIN POTG"/>
    <property type="match status" value="1"/>
</dbReference>
<protein>
    <submittedName>
        <fullName evidence="12">ABC transporter</fullName>
    </submittedName>
</protein>
<dbReference type="InterPro" id="IPR050093">
    <property type="entry name" value="ABC_SmlMolc_Importer"/>
</dbReference>
<feature type="domain" description="ABC transporter" evidence="11">
    <location>
        <begin position="24"/>
        <end position="246"/>
    </location>
</feature>
<comment type="caution">
    <text evidence="12">The sequence shown here is derived from an EMBL/GenBank/DDBJ whole genome shotgun (WGS) entry which is preliminary data.</text>
</comment>
<evidence type="ECO:0000256" key="7">
    <source>
        <dbReference type="ARBA" id="ARBA00022967"/>
    </source>
</evidence>
<accession>A0A2A2T918</accession>
<name>A0A2A2T918_9BURK</name>
<keyword evidence="3" id="KW-0410">Iron transport</keyword>
<dbReference type="InterPro" id="IPR003439">
    <property type="entry name" value="ABC_transporter-like_ATP-bd"/>
</dbReference>
<dbReference type="Gene3D" id="3.40.50.300">
    <property type="entry name" value="P-loop containing nucleotide triphosphate hydrolases"/>
    <property type="match status" value="1"/>
</dbReference>
<evidence type="ECO:0000256" key="2">
    <source>
        <dbReference type="ARBA" id="ARBA00022475"/>
    </source>
</evidence>
<keyword evidence="2" id="KW-1003">Cell membrane</keyword>
<keyword evidence="1" id="KW-0813">Transport</keyword>
<keyword evidence="9" id="KW-0406">Ion transport</keyword>
<evidence type="ECO:0000256" key="10">
    <source>
        <dbReference type="ARBA" id="ARBA00023136"/>
    </source>
</evidence>
<dbReference type="Pfam" id="PF00005">
    <property type="entry name" value="ABC_tran"/>
    <property type="match status" value="1"/>
</dbReference>
<dbReference type="PANTHER" id="PTHR42781">
    <property type="entry name" value="SPERMIDINE/PUTRESCINE IMPORT ATP-BINDING PROTEIN POTA"/>
    <property type="match status" value="1"/>
</dbReference>
<sequence length="246" mass="26948">MSQTTLPATQATPQTSPEAAFLAIDRLRLGYDTPQGLREIVRDFSLQLPRGQIACLIGASGCGKSTILRAIAGFEPLRDGSIHLGGRLLSSPSLSVPPEQRQVGMMFQDYALFPHLNVFHNIAFGLRALGRPQRQARVAEMLELVGLPQAAKAWPHELSGGQQQRVALARALAPSPALLLLDEPFSNLDTELREHLAHEVRDILRQGQHTAILVTHNKQEARIMANRVGLLTCGQAVQWRSPEELA</sequence>
<dbReference type="SUPFAM" id="SSF52540">
    <property type="entry name" value="P-loop containing nucleoside triphosphate hydrolases"/>
    <property type="match status" value="1"/>
</dbReference>
<dbReference type="InterPro" id="IPR017871">
    <property type="entry name" value="ABC_transporter-like_CS"/>
</dbReference>
<evidence type="ECO:0000313" key="12">
    <source>
        <dbReference type="EMBL" id="PAX18584.1"/>
    </source>
</evidence>
<dbReference type="InterPro" id="IPR003593">
    <property type="entry name" value="AAA+_ATPase"/>
</dbReference>